<sequence length="474" mass="53623">MGNISSKRSKKSRSIPEDRPAEKPAPPLTSTIVAVSLTPGVDTTPIPLSRDGSLSSQLVDTWETSVALNTKLTLARSVFPQNDIHKTLQSRKARTANVATFNHVLKHNSYLSFWDKLNKANYFLELSIQLADVPLEDRLVSLLHYYPTQDGGVWDMAINLFEKYGVVPQQVFPESHHSSDSGVIHDLLNTKLREHALILRSLAASLRKPSSGEPTTEEIILDALRVKKESLMKEVYTILTTVFGAVPSPDEKFIWEATCSCCSPKENWEGTPKEFYEQVVLAGRYNPSESLTIGNDPRNEYNKIYTIDKLGNIWGGRPVRWLNLEIEKLKEAVVAMIKNDYPVFFSCDIEKFTDKKTGIMDTTLFEYESAFEITLGLSKADRLRFRDSTMTHAMAITGVHLQSGKPVRYKVENSWGSGHGQDGFFVMSDKWFEEYVYQVVVHKPYAPSEFIEMWQNAESIVLPPWDTLGHLARI</sequence>
<comment type="caution">
    <text evidence="6">The sequence shown here is derived from an EMBL/GenBank/DDBJ whole genome shotgun (WGS) entry which is preliminary data.</text>
</comment>
<dbReference type="GO" id="GO:0070005">
    <property type="term" value="F:cysteine-type aminopeptidase activity"/>
    <property type="evidence" value="ECO:0007669"/>
    <property type="project" value="InterPro"/>
</dbReference>
<dbReference type="GO" id="GO:0043418">
    <property type="term" value="P:homocysteine catabolic process"/>
    <property type="evidence" value="ECO:0007669"/>
    <property type="project" value="TreeGrafter"/>
</dbReference>
<dbReference type="GO" id="GO:0004197">
    <property type="term" value="F:cysteine-type endopeptidase activity"/>
    <property type="evidence" value="ECO:0007669"/>
    <property type="project" value="UniProtKB-EC"/>
</dbReference>
<evidence type="ECO:0000256" key="4">
    <source>
        <dbReference type="PIRNR" id="PIRNR005700"/>
    </source>
</evidence>
<dbReference type="SUPFAM" id="SSF54001">
    <property type="entry name" value="Cysteine proteinases"/>
    <property type="match status" value="1"/>
</dbReference>
<keyword evidence="1 4" id="KW-0645">Protease</keyword>
<evidence type="ECO:0000256" key="3">
    <source>
        <dbReference type="ARBA" id="ARBA00022807"/>
    </source>
</evidence>
<dbReference type="AlphaFoldDB" id="A0AAD5V2E1"/>
<dbReference type="PANTHER" id="PTHR10363:SF2">
    <property type="entry name" value="BLEOMYCIN HYDROLASE"/>
    <property type="match status" value="1"/>
</dbReference>
<accession>A0AAD5V2E1</accession>
<keyword evidence="2 4" id="KW-0378">Hydrolase</keyword>
<dbReference type="InterPro" id="IPR038765">
    <property type="entry name" value="Papain-like_cys_pep_sf"/>
</dbReference>
<dbReference type="PIRSF" id="PIRSF005700">
    <property type="entry name" value="PepC"/>
    <property type="match status" value="1"/>
</dbReference>
<organism evidence="6 7">
    <name type="scientific">Meripilus lineatus</name>
    <dbReference type="NCBI Taxonomy" id="2056292"/>
    <lineage>
        <taxon>Eukaryota</taxon>
        <taxon>Fungi</taxon>
        <taxon>Dikarya</taxon>
        <taxon>Basidiomycota</taxon>
        <taxon>Agaricomycotina</taxon>
        <taxon>Agaricomycetes</taxon>
        <taxon>Polyporales</taxon>
        <taxon>Meripilaceae</taxon>
        <taxon>Meripilus</taxon>
    </lineage>
</organism>
<reference evidence="6" key="1">
    <citation type="submission" date="2022-07" db="EMBL/GenBank/DDBJ databases">
        <title>Genome Sequence of Physisporinus lineatus.</title>
        <authorList>
            <person name="Buettner E."/>
        </authorList>
    </citation>
    <scope>NUCLEOTIDE SEQUENCE</scope>
    <source>
        <strain evidence="6">VT162</strain>
    </source>
</reference>
<gene>
    <name evidence="6" type="ORF">NLI96_g5843</name>
</gene>
<dbReference type="PANTHER" id="PTHR10363">
    <property type="entry name" value="BLEOMYCIN HYDROLASE"/>
    <property type="match status" value="1"/>
</dbReference>
<evidence type="ECO:0000256" key="1">
    <source>
        <dbReference type="ARBA" id="ARBA00022670"/>
    </source>
</evidence>
<evidence type="ECO:0000256" key="2">
    <source>
        <dbReference type="ARBA" id="ARBA00022801"/>
    </source>
</evidence>
<evidence type="ECO:0000313" key="7">
    <source>
        <dbReference type="Proteomes" id="UP001212997"/>
    </source>
</evidence>
<comment type="subcellular location">
    <subcellularLocation>
        <location evidence="4">Mitochondrion</location>
    </subcellularLocation>
    <subcellularLocation>
        <location evidence="4">Cytoplasm</location>
    </subcellularLocation>
</comment>
<protein>
    <recommendedName>
        <fullName evidence="4">Cysteine proteinase 1, mitochondrial</fullName>
        <ecNumber evidence="4">3.4.22.40</ecNumber>
    </recommendedName>
</protein>
<keyword evidence="7" id="KW-1185">Reference proteome</keyword>
<keyword evidence="4" id="KW-0963">Cytoplasm</keyword>
<keyword evidence="3 4" id="KW-0788">Thiol protease</keyword>
<dbReference type="InterPro" id="IPR004134">
    <property type="entry name" value="Peptidase_C1B"/>
</dbReference>
<dbReference type="EC" id="3.4.22.40" evidence="4"/>
<comment type="similarity">
    <text evidence="4">Belongs to the peptidase C1 family.</text>
</comment>
<comment type="function">
    <text evidence="4">Has aminopeptidase activity, shortening substrate peptides sequentially by 1 amino acid. Has bleomycin hydrolase activity, which can protect the cell from the toxic effects of bleomycin. Has homocysteine-thiolactonase activity, protecting the cell against homocysteine toxicity.</text>
</comment>
<dbReference type="GO" id="GO:0009636">
    <property type="term" value="P:response to toxic substance"/>
    <property type="evidence" value="ECO:0007669"/>
    <property type="project" value="TreeGrafter"/>
</dbReference>
<feature type="region of interest" description="Disordered" evidence="5">
    <location>
        <begin position="1"/>
        <end position="28"/>
    </location>
</feature>
<keyword evidence="4" id="KW-0496">Mitochondrion</keyword>
<proteinExistence type="inferred from homology"/>
<evidence type="ECO:0000256" key="5">
    <source>
        <dbReference type="SAM" id="MobiDB-lite"/>
    </source>
</evidence>
<dbReference type="Proteomes" id="UP001212997">
    <property type="component" value="Unassembled WGS sequence"/>
</dbReference>
<comment type="catalytic activity">
    <reaction evidence="4">
        <text>Inactivates bleomycin B2 (a cytotoxic glycometallopeptide) by hydrolysis of a carboxyamide bond of beta-aminoalanine, but also shows general aminopeptidase activity. The specificity varies somewhat with source, but amino acid arylamides of Met, Leu and Ala are preferred.</text>
        <dbReference type="EC" id="3.4.22.40"/>
    </reaction>
</comment>
<dbReference type="Pfam" id="PF03051">
    <property type="entry name" value="Peptidase_C1_2"/>
    <property type="match status" value="1"/>
</dbReference>
<dbReference type="GO" id="GO:0005739">
    <property type="term" value="C:mitochondrion"/>
    <property type="evidence" value="ECO:0007669"/>
    <property type="project" value="UniProtKB-SubCell"/>
</dbReference>
<dbReference type="EMBL" id="JANAWD010000200">
    <property type="protein sequence ID" value="KAJ3484148.1"/>
    <property type="molecule type" value="Genomic_DNA"/>
</dbReference>
<dbReference type="GO" id="GO:0006508">
    <property type="term" value="P:proteolysis"/>
    <property type="evidence" value="ECO:0007669"/>
    <property type="project" value="UniProtKB-KW"/>
</dbReference>
<name>A0AAD5V2E1_9APHY</name>
<evidence type="ECO:0000313" key="6">
    <source>
        <dbReference type="EMBL" id="KAJ3484148.1"/>
    </source>
</evidence>
<dbReference type="Gene3D" id="3.90.70.10">
    <property type="entry name" value="Cysteine proteinases"/>
    <property type="match status" value="1"/>
</dbReference>